<dbReference type="EMBL" id="LZIN01000038">
    <property type="protein sequence ID" value="OBG07396.1"/>
    <property type="molecule type" value="Genomic_DNA"/>
</dbReference>
<dbReference type="RefSeq" id="WP_064854790.1">
    <property type="nucleotide sequence ID" value="NZ_LZIM01000100.1"/>
</dbReference>
<dbReference type="AlphaFoldDB" id="A0A1A2ERD2"/>
<dbReference type="Proteomes" id="UP000093985">
    <property type="component" value="Unassembled WGS sequence"/>
</dbReference>
<gene>
    <name evidence="2" type="ORF">A5771_07105</name>
</gene>
<evidence type="ECO:0000313" key="2">
    <source>
        <dbReference type="EMBL" id="OBG07396.1"/>
    </source>
</evidence>
<proteinExistence type="predicted"/>
<keyword evidence="1" id="KW-0812">Transmembrane</keyword>
<reference evidence="3" key="1">
    <citation type="submission" date="2016-06" db="EMBL/GenBank/DDBJ databases">
        <authorList>
            <person name="Sutton G."/>
            <person name="Brinkac L."/>
            <person name="Sanka R."/>
            <person name="Adams M."/>
            <person name="Lau E."/>
            <person name="Mehaffy C."/>
            <person name="Tameris M."/>
            <person name="Hatherill M."/>
            <person name="Hanekom W."/>
            <person name="Mahomed H."/>
            <person name="Mcshane H."/>
        </authorList>
    </citation>
    <scope>NUCLEOTIDE SEQUENCE [LARGE SCALE GENOMIC DNA]</scope>
    <source>
        <strain evidence="3">852014-51077_SCH5608930-a</strain>
    </source>
</reference>
<comment type="caution">
    <text evidence="2">The sequence shown here is derived from an EMBL/GenBank/DDBJ whole genome shotgun (WGS) entry which is preliminary data.</text>
</comment>
<accession>A0A1A2ERD2</accession>
<protein>
    <recommendedName>
        <fullName evidence="4">Transmembrane protein</fullName>
    </recommendedName>
</protein>
<evidence type="ECO:0000256" key="1">
    <source>
        <dbReference type="SAM" id="Phobius"/>
    </source>
</evidence>
<keyword evidence="1" id="KW-0472">Membrane</keyword>
<evidence type="ECO:0000313" key="3">
    <source>
        <dbReference type="Proteomes" id="UP000093985"/>
    </source>
</evidence>
<organism evidence="2 3">
    <name type="scientific">Mycolicibacter sinensis (strain JDM601)</name>
    <name type="common">Mycobacterium sinense</name>
    <dbReference type="NCBI Taxonomy" id="875328"/>
    <lineage>
        <taxon>Bacteria</taxon>
        <taxon>Bacillati</taxon>
        <taxon>Actinomycetota</taxon>
        <taxon>Actinomycetes</taxon>
        <taxon>Mycobacteriales</taxon>
        <taxon>Mycobacteriaceae</taxon>
        <taxon>Mycolicibacter</taxon>
    </lineage>
</organism>
<name>A0A1A2ERD2_MYCSD</name>
<feature type="transmembrane region" description="Helical" evidence="1">
    <location>
        <begin position="29"/>
        <end position="49"/>
    </location>
</feature>
<evidence type="ECO:0008006" key="4">
    <source>
        <dbReference type="Google" id="ProtNLM"/>
    </source>
</evidence>
<keyword evidence="1" id="KW-1133">Transmembrane helix</keyword>
<sequence length="59" mass="6322">MMLLVRLIDLVVSMLRILASPEARLLRAGVLMVLACGALLGAAGLLWALTQLPQYFASP</sequence>